<feature type="chain" id="PRO_5045398454" evidence="1">
    <location>
        <begin position="31"/>
        <end position="633"/>
    </location>
</feature>
<comment type="caution">
    <text evidence="2">The sequence shown here is derived from an EMBL/GenBank/DDBJ whole genome shotgun (WGS) entry which is preliminary data.</text>
</comment>
<dbReference type="Pfam" id="PF04122">
    <property type="entry name" value="CW_binding_2"/>
    <property type="match status" value="3"/>
</dbReference>
<dbReference type="PANTHER" id="PTHR30032">
    <property type="entry name" value="N-ACETYLMURAMOYL-L-ALANINE AMIDASE-RELATED"/>
    <property type="match status" value="1"/>
</dbReference>
<reference evidence="3" key="1">
    <citation type="journal article" date="2019" name="Int. J. Syst. Evol. Microbiol.">
        <title>The Global Catalogue of Microorganisms (GCM) 10K type strain sequencing project: providing services to taxonomists for standard genome sequencing and annotation.</title>
        <authorList>
            <consortium name="The Broad Institute Genomics Platform"/>
            <consortium name="The Broad Institute Genome Sequencing Center for Infectious Disease"/>
            <person name="Wu L."/>
            <person name="Ma J."/>
        </authorList>
    </citation>
    <scope>NUCLEOTIDE SEQUENCE [LARGE SCALE GENOMIC DNA]</scope>
    <source>
        <strain evidence="3">JCM 16014</strain>
    </source>
</reference>
<dbReference type="InterPro" id="IPR007253">
    <property type="entry name" value="Cell_wall-bd_2"/>
</dbReference>
<proteinExistence type="predicted"/>
<feature type="signal peptide" evidence="1">
    <location>
        <begin position="1"/>
        <end position="30"/>
    </location>
</feature>
<dbReference type="Proteomes" id="UP001500751">
    <property type="component" value="Unassembled WGS sequence"/>
</dbReference>
<organism evidence="2 3">
    <name type="scientific">Catenulispora yoronensis</name>
    <dbReference type="NCBI Taxonomy" id="450799"/>
    <lineage>
        <taxon>Bacteria</taxon>
        <taxon>Bacillati</taxon>
        <taxon>Actinomycetota</taxon>
        <taxon>Actinomycetes</taxon>
        <taxon>Catenulisporales</taxon>
        <taxon>Catenulisporaceae</taxon>
        <taxon>Catenulispora</taxon>
    </lineage>
</organism>
<dbReference type="Pfam" id="PF07676">
    <property type="entry name" value="PD40"/>
    <property type="match status" value="2"/>
</dbReference>
<evidence type="ECO:0000313" key="3">
    <source>
        <dbReference type="Proteomes" id="UP001500751"/>
    </source>
</evidence>
<evidence type="ECO:0000256" key="1">
    <source>
        <dbReference type="SAM" id="SignalP"/>
    </source>
</evidence>
<dbReference type="InterPro" id="IPR051922">
    <property type="entry name" value="Bact_Sporulation_Assoc"/>
</dbReference>
<dbReference type="Gene3D" id="2.120.10.30">
    <property type="entry name" value="TolB, C-terminal domain"/>
    <property type="match status" value="2"/>
</dbReference>
<sequence length="633" mass="63989">MKRRARAWAVTATSALLAAAGVEAAVPAHAFDTAPGSIVFTRTGPGNTGTLVITNPDGSGARAFHPSGNGLSATSQIFEPAVSPDGSRVAFGDHDTGAIWVAGIDGTNPVRVSSPGAGATDSEPAWAPSGREVYFTRRAAAAQIFVAWADGRGDRSLFSPTGTNDFEPSLAPNGDLAFVRSSGGTNNVMIWKFAGTPTQFAVGTWPAWSPDGSRLAYDRDAAIWVKAPGGPENLIGTSGLQAFHPSWSAEGNRIAFEGGVVGSTRRIWVIDVHSLSENPVEAEPAAGVIDNAPAWQPLRKAALDRVGGPDRIDTAVRASHLGYDTALPGGTGRNGGRVAQAVVLSRSDTFADALAGSALAGRLGGPLLLTGTGSLDDRTAAEIRRALPPGGAVYLLGDTGALSAKVEAQVAGLGYTIHRLAGADRYATATAIAGAVNPAPDRILVATGNNFPDALAAGAAAASTGGVVLLSDDRTLPASTAAYLAAHVGPNTQLIGVGDQGVAALRTRFPANRVQTAAGPDRFATAAAVARTFFVAGSAPHTVGLATGYNWPDALAGGALVGANGGPLLLADNAAIPGPEADYVRTEAAVIDEVVVSGDTGVVPAAAASALANMVGVFGQWNYFANRSAPALP</sequence>
<dbReference type="SUPFAM" id="SSF82171">
    <property type="entry name" value="DPP6 N-terminal domain-like"/>
    <property type="match status" value="1"/>
</dbReference>
<accession>A0ABP5GM67</accession>
<evidence type="ECO:0000313" key="2">
    <source>
        <dbReference type="EMBL" id="GAA2050962.1"/>
    </source>
</evidence>
<gene>
    <name evidence="2" type="ORF">GCM10009839_67190</name>
</gene>
<dbReference type="RefSeq" id="WP_344669721.1">
    <property type="nucleotide sequence ID" value="NZ_BAAAQN010000050.1"/>
</dbReference>
<name>A0ABP5GM67_9ACTN</name>
<dbReference type="InterPro" id="IPR011042">
    <property type="entry name" value="6-blade_b-propeller_TolB-like"/>
</dbReference>
<protein>
    <submittedName>
        <fullName evidence="2">Uncharacterized protein</fullName>
    </submittedName>
</protein>
<keyword evidence="1" id="KW-0732">Signal</keyword>
<dbReference type="EMBL" id="BAAAQN010000050">
    <property type="protein sequence ID" value="GAA2050962.1"/>
    <property type="molecule type" value="Genomic_DNA"/>
</dbReference>
<keyword evidence="3" id="KW-1185">Reference proteome</keyword>
<dbReference type="Gene3D" id="3.40.50.12090">
    <property type="match status" value="1"/>
</dbReference>
<dbReference type="InterPro" id="IPR011659">
    <property type="entry name" value="WD40"/>
</dbReference>
<dbReference type="PANTHER" id="PTHR30032:SF8">
    <property type="entry name" value="GERMINATION-SPECIFIC N-ACETYLMURAMOYL-L-ALANINE AMIDASE"/>
    <property type="match status" value="1"/>
</dbReference>